<dbReference type="PANTHER" id="PTHR30146:SF67">
    <property type="entry name" value="HTH-TYPE TRANSCRIPTIONAL REGULATOR ASCG"/>
    <property type="match status" value="1"/>
</dbReference>
<dbReference type="Pfam" id="PF00356">
    <property type="entry name" value="LacI"/>
    <property type="match status" value="1"/>
</dbReference>
<dbReference type="Gene3D" id="1.10.260.40">
    <property type="entry name" value="lambda repressor-like DNA-binding domains"/>
    <property type="match status" value="1"/>
</dbReference>
<dbReference type="GO" id="GO:0003677">
    <property type="term" value="F:DNA binding"/>
    <property type="evidence" value="ECO:0007669"/>
    <property type="project" value="UniProtKB-KW"/>
</dbReference>
<proteinExistence type="predicted"/>
<accession>A0ABU3ZNE6</accession>
<dbReference type="EMBL" id="JAWJZI010000014">
    <property type="protein sequence ID" value="MDV5171622.1"/>
    <property type="molecule type" value="Genomic_DNA"/>
</dbReference>
<evidence type="ECO:0000256" key="3">
    <source>
        <dbReference type="ARBA" id="ARBA00023163"/>
    </source>
</evidence>
<dbReference type="PANTHER" id="PTHR30146">
    <property type="entry name" value="LACI-RELATED TRANSCRIPTIONAL REPRESSOR"/>
    <property type="match status" value="1"/>
</dbReference>
<dbReference type="InterPro" id="IPR000843">
    <property type="entry name" value="HTH_LacI"/>
</dbReference>
<dbReference type="Gene3D" id="3.40.50.2300">
    <property type="match status" value="2"/>
</dbReference>
<evidence type="ECO:0000256" key="2">
    <source>
        <dbReference type="ARBA" id="ARBA00023125"/>
    </source>
</evidence>
<dbReference type="InterPro" id="IPR028082">
    <property type="entry name" value="Peripla_BP_I"/>
</dbReference>
<gene>
    <name evidence="5" type="ORF">R2X38_21725</name>
</gene>
<evidence type="ECO:0000256" key="1">
    <source>
        <dbReference type="ARBA" id="ARBA00023015"/>
    </source>
</evidence>
<evidence type="ECO:0000259" key="4">
    <source>
        <dbReference type="PROSITE" id="PS50932"/>
    </source>
</evidence>
<dbReference type="PRINTS" id="PR00036">
    <property type="entry name" value="HTHLACI"/>
</dbReference>
<dbReference type="SMART" id="SM00354">
    <property type="entry name" value="HTH_LACI"/>
    <property type="match status" value="1"/>
</dbReference>
<keyword evidence="6" id="KW-1185">Reference proteome</keyword>
<sequence>MSTIVDVCKLAGVSKATVSRVINGNGPVKESTRHTVYSAMEQLGYRPNTVARALATNETSTLGFVVSDFNGIHFGLLLKQASASTEAANKQLLVTDGHNDPDKEYEAIRKIEGSCDAIVLYSRTPTDAHINQLAKQLTVPLVVMNRLAPNPLCHVIAFDQQGAVEMMVDYLVSCGHSKIACITGTLNNPTGQARLAGYKNSLLAHGMAFDQELVVYGEYFIESGYRACKELIDKGVDFTAMVAFNDHMAFGALKALSEVGISVPEQVSIIGIDDDPTSSFSSPTLTTVELPIEKMTKHAIELALALTKDKKTPSFHLYTGRLIKRESVIPCADDI</sequence>
<protein>
    <submittedName>
        <fullName evidence="5">LacI family DNA-binding transcriptional regulator</fullName>
    </submittedName>
</protein>
<keyword evidence="1" id="KW-0805">Transcription regulation</keyword>
<dbReference type="Proteomes" id="UP001186452">
    <property type="component" value="Unassembled WGS sequence"/>
</dbReference>
<dbReference type="InterPro" id="IPR046335">
    <property type="entry name" value="LacI/GalR-like_sensor"/>
</dbReference>
<feature type="domain" description="HTH lacI-type" evidence="4">
    <location>
        <begin position="2"/>
        <end position="56"/>
    </location>
</feature>
<dbReference type="PROSITE" id="PS50932">
    <property type="entry name" value="HTH_LACI_2"/>
    <property type="match status" value="1"/>
</dbReference>
<dbReference type="CDD" id="cd01392">
    <property type="entry name" value="HTH_LacI"/>
    <property type="match status" value="1"/>
</dbReference>
<dbReference type="InterPro" id="IPR010982">
    <property type="entry name" value="Lambda_DNA-bd_dom_sf"/>
</dbReference>
<keyword evidence="2 5" id="KW-0238">DNA-binding</keyword>
<reference evidence="5 6" key="1">
    <citation type="submission" date="2023-10" db="EMBL/GenBank/DDBJ databases">
        <title>Marine bacteria isolated from horseshoe crab.</title>
        <authorList>
            <person name="Cheng T.H."/>
        </authorList>
    </citation>
    <scope>NUCLEOTIDE SEQUENCE [LARGE SCALE GENOMIC DNA]</scope>
    <source>
        <strain evidence="5 6">HSC6</strain>
    </source>
</reference>
<keyword evidence="3" id="KW-0804">Transcription</keyword>
<evidence type="ECO:0000313" key="6">
    <source>
        <dbReference type="Proteomes" id="UP001186452"/>
    </source>
</evidence>
<dbReference type="RefSeq" id="WP_317524443.1">
    <property type="nucleotide sequence ID" value="NZ_JAWJZI010000014.1"/>
</dbReference>
<dbReference type="Pfam" id="PF13377">
    <property type="entry name" value="Peripla_BP_3"/>
    <property type="match status" value="1"/>
</dbReference>
<dbReference type="SUPFAM" id="SSF53822">
    <property type="entry name" value="Periplasmic binding protein-like I"/>
    <property type="match status" value="1"/>
</dbReference>
<organism evidence="5 6">
    <name type="scientific">Photobacterium rosenbergii</name>
    <dbReference type="NCBI Taxonomy" id="294936"/>
    <lineage>
        <taxon>Bacteria</taxon>
        <taxon>Pseudomonadati</taxon>
        <taxon>Pseudomonadota</taxon>
        <taxon>Gammaproteobacteria</taxon>
        <taxon>Vibrionales</taxon>
        <taxon>Vibrionaceae</taxon>
        <taxon>Photobacterium</taxon>
    </lineage>
</organism>
<comment type="caution">
    <text evidence="5">The sequence shown here is derived from an EMBL/GenBank/DDBJ whole genome shotgun (WGS) entry which is preliminary data.</text>
</comment>
<dbReference type="SUPFAM" id="SSF47413">
    <property type="entry name" value="lambda repressor-like DNA-binding domains"/>
    <property type="match status" value="1"/>
</dbReference>
<evidence type="ECO:0000313" key="5">
    <source>
        <dbReference type="EMBL" id="MDV5171622.1"/>
    </source>
</evidence>
<name>A0ABU3ZNE6_9GAMM</name>
<dbReference type="CDD" id="cd06270">
    <property type="entry name" value="PBP1_GalS-like"/>
    <property type="match status" value="1"/>
</dbReference>